<dbReference type="InterPro" id="IPR002577">
    <property type="entry name" value="HTH_HxlR"/>
</dbReference>
<keyword evidence="3" id="KW-0804">Transcription</keyword>
<protein>
    <submittedName>
        <fullName evidence="5">Helix-turn-helix transcriptional regulator</fullName>
    </submittedName>
</protein>
<dbReference type="Proteomes" id="UP000717752">
    <property type="component" value="Unassembled WGS sequence"/>
</dbReference>
<name>A0ABS7H1C2_9HYPH</name>
<evidence type="ECO:0000313" key="5">
    <source>
        <dbReference type="EMBL" id="MBW9055601.1"/>
    </source>
</evidence>
<dbReference type="InterPro" id="IPR036388">
    <property type="entry name" value="WH-like_DNA-bd_sf"/>
</dbReference>
<keyword evidence="1" id="KW-0805">Transcription regulation</keyword>
<reference evidence="5 6" key="1">
    <citation type="journal article" date="2021" name="MBio">
        <title>Poor Competitiveness of Bradyrhizobium in Pigeon Pea Root Colonization in Indian Soils.</title>
        <authorList>
            <person name="Chalasani D."/>
            <person name="Basu A."/>
            <person name="Pullabhotla S.V.S.R.N."/>
            <person name="Jorrin B."/>
            <person name="Neal A.L."/>
            <person name="Poole P.S."/>
            <person name="Podile A.R."/>
            <person name="Tkacz A."/>
        </authorList>
    </citation>
    <scope>NUCLEOTIDE SEQUENCE [LARGE SCALE GENOMIC DNA]</scope>
    <source>
        <strain evidence="5 6">HU56</strain>
    </source>
</reference>
<feature type="domain" description="HTH hxlR-type" evidence="4">
    <location>
        <begin position="13"/>
        <end position="110"/>
    </location>
</feature>
<dbReference type="InterPro" id="IPR036390">
    <property type="entry name" value="WH_DNA-bd_sf"/>
</dbReference>
<comment type="caution">
    <text evidence="5">The sequence shown here is derived from an EMBL/GenBank/DDBJ whole genome shotgun (WGS) entry which is preliminary data.</text>
</comment>
<keyword evidence="6" id="KW-1185">Reference proteome</keyword>
<dbReference type="EMBL" id="JAEUAK010000011">
    <property type="protein sequence ID" value="MBW9055601.1"/>
    <property type="molecule type" value="Genomic_DNA"/>
</dbReference>
<organism evidence="5 6">
    <name type="scientific">Rhizobium mesosinicum</name>
    <dbReference type="NCBI Taxonomy" id="335017"/>
    <lineage>
        <taxon>Bacteria</taxon>
        <taxon>Pseudomonadati</taxon>
        <taxon>Pseudomonadota</taxon>
        <taxon>Alphaproteobacteria</taxon>
        <taxon>Hyphomicrobiales</taxon>
        <taxon>Rhizobiaceae</taxon>
        <taxon>Rhizobium/Agrobacterium group</taxon>
        <taxon>Rhizobium</taxon>
    </lineage>
</organism>
<dbReference type="SUPFAM" id="SSF46785">
    <property type="entry name" value="Winged helix' DNA-binding domain"/>
    <property type="match status" value="1"/>
</dbReference>
<proteinExistence type="predicted"/>
<accession>A0ABS7H1C2</accession>
<evidence type="ECO:0000256" key="1">
    <source>
        <dbReference type="ARBA" id="ARBA00023015"/>
    </source>
</evidence>
<evidence type="ECO:0000256" key="2">
    <source>
        <dbReference type="ARBA" id="ARBA00023125"/>
    </source>
</evidence>
<evidence type="ECO:0000259" key="4">
    <source>
        <dbReference type="PROSITE" id="PS51118"/>
    </source>
</evidence>
<dbReference type="PANTHER" id="PTHR33204">
    <property type="entry name" value="TRANSCRIPTIONAL REGULATOR, MARR FAMILY"/>
    <property type="match status" value="1"/>
</dbReference>
<gene>
    <name evidence="5" type="ORF">JNB85_24645</name>
</gene>
<dbReference type="PANTHER" id="PTHR33204:SF18">
    <property type="entry name" value="TRANSCRIPTIONAL REGULATORY PROTEIN"/>
    <property type="match status" value="1"/>
</dbReference>
<evidence type="ECO:0000313" key="6">
    <source>
        <dbReference type="Proteomes" id="UP000717752"/>
    </source>
</evidence>
<keyword evidence="2" id="KW-0238">DNA-binding</keyword>
<dbReference type="Gene3D" id="1.10.10.10">
    <property type="entry name" value="Winged helix-like DNA-binding domain superfamily/Winged helix DNA-binding domain"/>
    <property type="match status" value="1"/>
</dbReference>
<dbReference type="Pfam" id="PF01638">
    <property type="entry name" value="HxlR"/>
    <property type="match status" value="1"/>
</dbReference>
<sequence>MKGKRTDMGDAQCGIARSLQAVGDWWSLLIVREAFKGRRRFSEFQKSLGLAKNILSVRLRKLVEEGIFTVEPDPDSALSHLYVLTPKGYELSVVLVALWQWGEEHCFAPGELDYAVVDSLNAQPLQKLQLAARDGRTLGPRQFRIEARDRSFQDR</sequence>
<evidence type="ECO:0000256" key="3">
    <source>
        <dbReference type="ARBA" id="ARBA00023163"/>
    </source>
</evidence>
<dbReference type="PROSITE" id="PS51118">
    <property type="entry name" value="HTH_HXLR"/>
    <property type="match status" value="1"/>
</dbReference>
<dbReference type="RefSeq" id="WP_220336912.1">
    <property type="nucleotide sequence ID" value="NZ_JAEUAK010000011.1"/>
</dbReference>